<accession>A0A166WG96</accession>
<dbReference type="EMBL" id="KV417481">
    <property type="protein sequence ID" value="KZP33727.1"/>
    <property type="molecule type" value="Genomic_DNA"/>
</dbReference>
<reference evidence="1 2" key="1">
    <citation type="journal article" date="2016" name="Mol. Biol. Evol.">
        <title>Comparative Genomics of Early-Diverging Mushroom-Forming Fungi Provides Insights into the Origins of Lignocellulose Decay Capabilities.</title>
        <authorList>
            <person name="Nagy L.G."/>
            <person name="Riley R."/>
            <person name="Tritt A."/>
            <person name="Adam C."/>
            <person name="Daum C."/>
            <person name="Floudas D."/>
            <person name="Sun H."/>
            <person name="Yadav J.S."/>
            <person name="Pangilinan J."/>
            <person name="Larsson K.H."/>
            <person name="Matsuura K."/>
            <person name="Barry K."/>
            <person name="Labutti K."/>
            <person name="Kuo R."/>
            <person name="Ohm R.A."/>
            <person name="Bhattacharya S.S."/>
            <person name="Shirouzu T."/>
            <person name="Yoshinaga Y."/>
            <person name="Martin F.M."/>
            <person name="Grigoriev I.V."/>
            <person name="Hibbett D.S."/>
        </authorList>
    </citation>
    <scope>NUCLEOTIDE SEQUENCE [LARGE SCALE GENOMIC DNA]</scope>
    <source>
        <strain evidence="1 2">CBS 109695</strain>
    </source>
</reference>
<evidence type="ECO:0000313" key="2">
    <source>
        <dbReference type="Proteomes" id="UP000076532"/>
    </source>
</evidence>
<gene>
    <name evidence="1" type="ORF">FIBSPDRAFT_846877</name>
</gene>
<feature type="non-terminal residue" evidence="1">
    <location>
        <position position="1"/>
    </location>
</feature>
<evidence type="ECO:0000313" key="1">
    <source>
        <dbReference type="EMBL" id="KZP33727.1"/>
    </source>
</evidence>
<name>A0A166WG96_9AGAM</name>
<organism evidence="1 2">
    <name type="scientific">Athelia psychrophila</name>
    <dbReference type="NCBI Taxonomy" id="1759441"/>
    <lineage>
        <taxon>Eukaryota</taxon>
        <taxon>Fungi</taxon>
        <taxon>Dikarya</taxon>
        <taxon>Basidiomycota</taxon>
        <taxon>Agaricomycotina</taxon>
        <taxon>Agaricomycetes</taxon>
        <taxon>Agaricomycetidae</taxon>
        <taxon>Atheliales</taxon>
        <taxon>Atheliaceae</taxon>
        <taxon>Athelia</taxon>
    </lineage>
</organism>
<protein>
    <submittedName>
        <fullName evidence="1">Uncharacterized protein</fullName>
    </submittedName>
</protein>
<dbReference type="AlphaFoldDB" id="A0A166WG96"/>
<keyword evidence="2" id="KW-1185">Reference proteome</keyword>
<proteinExistence type="predicted"/>
<sequence length="71" mass="8172">LHYAMCRATSHCVGTRASPEKRYAWNQYYYPYNSTTVHIILLAINGWAYSSRALVQSSFKRVNSRRNEGGV</sequence>
<dbReference type="Proteomes" id="UP000076532">
    <property type="component" value="Unassembled WGS sequence"/>
</dbReference>